<dbReference type="EMBL" id="RAPK01000006">
    <property type="protein sequence ID" value="RKD76534.1"/>
    <property type="molecule type" value="Genomic_DNA"/>
</dbReference>
<dbReference type="InterPro" id="IPR008622">
    <property type="entry name" value="FliT"/>
</dbReference>
<keyword evidence="4" id="KW-0143">Chaperone</keyword>
<evidence type="ECO:0000313" key="10">
    <source>
        <dbReference type="Proteomes" id="UP000285120"/>
    </source>
</evidence>
<evidence type="ECO:0000256" key="3">
    <source>
        <dbReference type="ARBA" id="ARBA00022795"/>
    </source>
</evidence>
<gene>
    <name evidence="9" type="ORF">ATL39_0753</name>
</gene>
<dbReference type="Proteomes" id="UP000285120">
    <property type="component" value="Unassembled WGS sequence"/>
</dbReference>
<keyword evidence="2" id="KW-0963">Cytoplasm</keyword>
<comment type="function">
    <text evidence="5">May act as an export chaperone for the filament capping protein FliD.</text>
</comment>
<feature type="region of interest" description="Disordered" evidence="8">
    <location>
        <begin position="94"/>
        <end position="118"/>
    </location>
</feature>
<evidence type="ECO:0000256" key="2">
    <source>
        <dbReference type="ARBA" id="ARBA00022490"/>
    </source>
</evidence>
<accession>A0A419V8V3</accession>
<evidence type="ECO:0000256" key="8">
    <source>
        <dbReference type="SAM" id="MobiDB-lite"/>
    </source>
</evidence>
<protein>
    <recommendedName>
        <fullName evidence="7">Flagellar protein FliT</fullName>
    </recommendedName>
</protein>
<keyword evidence="3" id="KW-1005">Bacterial flagellum biogenesis</keyword>
<name>A0A419V8V3_9BACL</name>
<evidence type="ECO:0000256" key="1">
    <source>
        <dbReference type="ARBA" id="ARBA00004514"/>
    </source>
</evidence>
<dbReference type="AlphaFoldDB" id="A0A419V8V3"/>
<dbReference type="Pfam" id="PF05400">
    <property type="entry name" value="FliT"/>
    <property type="match status" value="1"/>
</dbReference>
<proteinExistence type="inferred from homology"/>
<sequence length="118" mass="13537">MINALYEETKQLHDLVTGSDPEGEADREAYLERVNKHLTRRDSLLAEVPSSGTFTAEEQKLGDEMTKMNQVIDACMENVLERWKKDVQQLKAKKQSNKLYQNPYAEPASDGVFFDQKN</sequence>
<evidence type="ECO:0000256" key="5">
    <source>
        <dbReference type="ARBA" id="ARBA00093765"/>
    </source>
</evidence>
<evidence type="ECO:0000313" key="9">
    <source>
        <dbReference type="EMBL" id="RKD76534.1"/>
    </source>
</evidence>
<reference evidence="9 10" key="1">
    <citation type="submission" date="2018-09" db="EMBL/GenBank/DDBJ databases">
        <title>Genomic Encyclopedia of Archaeal and Bacterial Type Strains, Phase II (KMG-II): from individual species to whole genera.</title>
        <authorList>
            <person name="Goeker M."/>
        </authorList>
    </citation>
    <scope>NUCLEOTIDE SEQUENCE [LARGE SCALE GENOMIC DNA]</scope>
    <source>
        <strain evidence="9 10">DSM 17008</strain>
    </source>
</reference>
<keyword evidence="10" id="KW-1185">Reference proteome</keyword>
<comment type="similarity">
    <text evidence="6">Belongs to the bacillales FliT family.</text>
</comment>
<comment type="caution">
    <text evidence="9">The sequence shown here is derived from an EMBL/GenBank/DDBJ whole genome shotgun (WGS) entry which is preliminary data.</text>
</comment>
<organism evidence="9 10">
    <name type="scientific">Sinobaca qinghaiensis</name>
    <dbReference type="NCBI Taxonomy" id="342944"/>
    <lineage>
        <taxon>Bacteria</taxon>
        <taxon>Bacillati</taxon>
        <taxon>Bacillota</taxon>
        <taxon>Bacilli</taxon>
        <taxon>Bacillales</taxon>
        <taxon>Sporolactobacillaceae</taxon>
        <taxon>Sinobaca</taxon>
    </lineage>
</organism>
<dbReference type="RefSeq" id="WP_120191926.1">
    <property type="nucleotide sequence ID" value="NZ_RAPK01000006.1"/>
</dbReference>
<evidence type="ECO:0000256" key="4">
    <source>
        <dbReference type="ARBA" id="ARBA00023186"/>
    </source>
</evidence>
<dbReference type="OrthoDB" id="2353131at2"/>
<comment type="subcellular location">
    <subcellularLocation>
        <location evidence="1">Cytoplasm</location>
        <location evidence="1">Cytosol</location>
    </subcellularLocation>
</comment>
<evidence type="ECO:0000256" key="7">
    <source>
        <dbReference type="ARBA" id="ARBA00093797"/>
    </source>
</evidence>
<evidence type="ECO:0000256" key="6">
    <source>
        <dbReference type="ARBA" id="ARBA00093785"/>
    </source>
</evidence>